<reference evidence="2 3" key="1">
    <citation type="submission" date="2023-07" db="EMBL/GenBank/DDBJ databases">
        <title>Genomic Encyclopedia of Type Strains, Phase IV (KMG-IV): sequencing the most valuable type-strain genomes for metagenomic binning, comparative biology and taxonomic classification.</title>
        <authorList>
            <person name="Goeker M."/>
        </authorList>
    </citation>
    <scope>NUCLEOTIDE SEQUENCE [LARGE SCALE GENOMIC DNA]</scope>
    <source>
        <strain evidence="2 3">DSM 19619</strain>
    </source>
</reference>
<evidence type="ECO:0008006" key="4">
    <source>
        <dbReference type="Google" id="ProtNLM"/>
    </source>
</evidence>
<comment type="caution">
    <text evidence="2">The sequence shown here is derived from an EMBL/GenBank/DDBJ whole genome shotgun (WGS) entry which is preliminary data.</text>
</comment>
<name>A0ABU0JJQ0_9HYPH</name>
<feature type="signal peptide" evidence="1">
    <location>
        <begin position="1"/>
        <end position="27"/>
    </location>
</feature>
<feature type="chain" id="PRO_5047257562" description="Lipoprotein" evidence="1">
    <location>
        <begin position="28"/>
        <end position="131"/>
    </location>
</feature>
<accession>A0ABU0JJQ0</accession>
<dbReference type="EMBL" id="JAUSVX010000023">
    <property type="protein sequence ID" value="MDQ0474517.1"/>
    <property type="molecule type" value="Genomic_DNA"/>
</dbReference>
<dbReference type="PROSITE" id="PS51257">
    <property type="entry name" value="PROKAR_LIPOPROTEIN"/>
    <property type="match status" value="1"/>
</dbReference>
<protein>
    <recommendedName>
        <fullName evidence="4">Lipoprotein</fullName>
    </recommendedName>
</protein>
<proteinExistence type="predicted"/>
<dbReference type="Proteomes" id="UP001242480">
    <property type="component" value="Unassembled WGS sequence"/>
</dbReference>
<evidence type="ECO:0000256" key="1">
    <source>
        <dbReference type="SAM" id="SignalP"/>
    </source>
</evidence>
<evidence type="ECO:0000313" key="3">
    <source>
        <dbReference type="Proteomes" id="UP001242480"/>
    </source>
</evidence>
<evidence type="ECO:0000313" key="2">
    <source>
        <dbReference type="EMBL" id="MDQ0474517.1"/>
    </source>
</evidence>
<keyword evidence="3" id="KW-1185">Reference proteome</keyword>
<organism evidence="2 3">
    <name type="scientific">Labrys wisconsinensis</name>
    <dbReference type="NCBI Taxonomy" id="425677"/>
    <lineage>
        <taxon>Bacteria</taxon>
        <taxon>Pseudomonadati</taxon>
        <taxon>Pseudomonadota</taxon>
        <taxon>Alphaproteobacteria</taxon>
        <taxon>Hyphomicrobiales</taxon>
        <taxon>Xanthobacteraceae</taxon>
        <taxon>Labrys</taxon>
    </lineage>
</organism>
<keyword evidence="1" id="KW-0732">Signal</keyword>
<gene>
    <name evidence="2" type="ORF">QO011_007558</name>
</gene>
<dbReference type="RefSeq" id="WP_307284266.1">
    <property type="nucleotide sequence ID" value="NZ_JAUSVX010000023.1"/>
</dbReference>
<sequence>MKSRHAAAVALAALLAGCAGESRPAIAYDTVAHGTIATPGGTFWIWDRPDLGRLKTAPAPGTVAGRGFLRKLMLAAEGDPALAAHRAAAYLWFARTDRLCEVRSTEPLKGGAYEQAYECRPRASPADAPAQ</sequence>